<sequence>MMKNQCDQMEMPGSENCCQKSPPSVHDNALAAQSMTFQPVIIPVVWLGAPELLNPVSTFAGWVEYTDYSPPQSPPSTISILRI</sequence>
<dbReference type="RefSeq" id="WP_348269658.1">
    <property type="nucleotide sequence ID" value="NZ_CP121195.1"/>
</dbReference>
<evidence type="ECO:0000313" key="2">
    <source>
        <dbReference type="EMBL" id="XBH13001.1"/>
    </source>
</evidence>
<name>A0AAU7D6J9_9BACT</name>
<proteinExistence type="predicted"/>
<dbReference type="AlphaFoldDB" id="A0AAU7D6J9"/>
<dbReference type="EMBL" id="CP121195">
    <property type="protein sequence ID" value="XBH13001.1"/>
    <property type="molecule type" value="Genomic_DNA"/>
</dbReference>
<protein>
    <submittedName>
        <fullName evidence="2">Uncharacterized protein</fullName>
    </submittedName>
</protein>
<gene>
    <name evidence="2" type="ORF">P8936_15080</name>
</gene>
<accession>A0AAU7D6J9</accession>
<evidence type="ECO:0000256" key="1">
    <source>
        <dbReference type="SAM" id="MobiDB-lite"/>
    </source>
</evidence>
<organism evidence="2">
    <name type="scientific">Edaphobacter paludis</name>
    <dbReference type="NCBI Taxonomy" id="3035702"/>
    <lineage>
        <taxon>Bacteria</taxon>
        <taxon>Pseudomonadati</taxon>
        <taxon>Acidobacteriota</taxon>
        <taxon>Terriglobia</taxon>
        <taxon>Terriglobales</taxon>
        <taxon>Acidobacteriaceae</taxon>
        <taxon>Edaphobacter</taxon>
    </lineage>
</organism>
<reference evidence="2" key="1">
    <citation type="submission" date="2023-03" db="EMBL/GenBank/DDBJ databases">
        <title>Edaphobacter sp.</title>
        <authorList>
            <person name="Huber K.J."/>
            <person name="Papendorf J."/>
            <person name="Pilke C."/>
            <person name="Bunk B."/>
            <person name="Sproeer C."/>
            <person name="Pester M."/>
        </authorList>
    </citation>
    <scope>NUCLEOTIDE SEQUENCE</scope>
    <source>
        <strain evidence="2">DSM 109920</strain>
    </source>
</reference>
<feature type="region of interest" description="Disordered" evidence="1">
    <location>
        <begin position="1"/>
        <end position="23"/>
    </location>
</feature>